<proteinExistence type="predicted"/>
<reference evidence="4" key="1">
    <citation type="journal article" date="2019" name="MBio">
        <title>Virus Genomes from Deep Sea Sediments Expand the Ocean Megavirome and Support Independent Origins of Viral Gigantism.</title>
        <authorList>
            <person name="Backstrom D."/>
            <person name="Yutin N."/>
            <person name="Jorgensen S.L."/>
            <person name="Dharamshi J."/>
            <person name="Homa F."/>
            <person name="Zaremba-Niedwiedzka K."/>
            <person name="Spang A."/>
            <person name="Wolf Y.I."/>
            <person name="Koonin E.V."/>
            <person name="Ettema T.J."/>
        </authorList>
    </citation>
    <scope>NUCLEOTIDE SEQUENCE</scope>
</reference>
<evidence type="ECO:0000256" key="3">
    <source>
        <dbReference type="ARBA" id="ARBA00022840"/>
    </source>
</evidence>
<dbReference type="PANTHER" id="PTHR12241">
    <property type="entry name" value="TUBULIN POLYGLUTAMYLASE"/>
    <property type="match status" value="1"/>
</dbReference>
<evidence type="ECO:0000256" key="1">
    <source>
        <dbReference type="ARBA" id="ARBA00022598"/>
    </source>
</evidence>
<gene>
    <name evidence="4" type="ORF">LCMAC202_00510</name>
</gene>
<dbReference type="Pfam" id="PF03133">
    <property type="entry name" value="TTL"/>
    <property type="match status" value="1"/>
</dbReference>
<dbReference type="GO" id="GO:0070740">
    <property type="term" value="F:tubulin-glutamic acid ligase activity"/>
    <property type="evidence" value="ECO:0007669"/>
    <property type="project" value="TreeGrafter"/>
</dbReference>
<dbReference type="GO" id="GO:0005524">
    <property type="term" value="F:ATP binding"/>
    <property type="evidence" value="ECO:0007669"/>
    <property type="project" value="UniProtKB-KW"/>
</dbReference>
<evidence type="ECO:0000313" key="4">
    <source>
        <dbReference type="EMBL" id="QBK87715.1"/>
    </source>
</evidence>
<accession>A0A481YY20</accession>
<dbReference type="SUPFAM" id="SSF56059">
    <property type="entry name" value="Glutathione synthetase ATP-binding domain-like"/>
    <property type="match status" value="1"/>
</dbReference>
<dbReference type="EMBL" id="MK500369">
    <property type="protein sequence ID" value="QBK87715.1"/>
    <property type="molecule type" value="Genomic_DNA"/>
</dbReference>
<keyword evidence="1 4" id="KW-0436">Ligase</keyword>
<keyword evidence="2" id="KW-0547">Nucleotide-binding</keyword>
<dbReference type="PANTHER" id="PTHR12241:SF145">
    <property type="entry name" value="TUBULIN POLYGLUTAMYLASE TTLL5"/>
    <property type="match status" value="1"/>
</dbReference>
<sequence>MEKPILLVTIAVLFLFLLIAIVVNTFTDFSFREEEKVSRGPHFYHCPTYTGGKIMDELYREMNFRLTQDPKRAAVYLPCGYTWVENELRQYNPPRGQIILAIDGCDRIVAKNGLWKVLSEEYGRDYASELVPRSYVTSSPIDMDYLQEEYDPRKIYIMKKNVQRQQGLKITKKLSEMNSAYQAGYAVIQEYLMNPLLFDKRKFDIRIFLLVIQKGNQQQYYRHTGGRCHYTSQDFDLGNLSTKIHIPTGYDEDKEFKNSHPETLKELQQYINRYGGGGGGDYLFTRIDKLLRECCVAFSKVLGNESKFKKQGTVQCQLFGLDILSDDTLQPVLIEINKGPEMTWSSEAERQYKKKIAEDMFNLLGYTKSDVNEFISILTI</sequence>
<keyword evidence="3" id="KW-0067">ATP-binding</keyword>
<dbReference type="GO" id="GO:0000226">
    <property type="term" value="P:microtubule cytoskeleton organization"/>
    <property type="evidence" value="ECO:0007669"/>
    <property type="project" value="TreeGrafter"/>
</dbReference>
<dbReference type="InterPro" id="IPR004344">
    <property type="entry name" value="TTL/TTLL_fam"/>
</dbReference>
<evidence type="ECO:0000256" key="2">
    <source>
        <dbReference type="ARBA" id="ARBA00022741"/>
    </source>
</evidence>
<protein>
    <submittedName>
        <fullName evidence="4">Tubulin-tyrosine ligase family protein</fullName>
    </submittedName>
</protein>
<dbReference type="PROSITE" id="PS51221">
    <property type="entry name" value="TTL"/>
    <property type="match status" value="1"/>
</dbReference>
<organism evidence="4">
    <name type="scientific">Marseillevirus LCMAC202</name>
    <dbReference type="NCBI Taxonomy" id="2506606"/>
    <lineage>
        <taxon>Viruses</taxon>
        <taxon>Varidnaviria</taxon>
        <taxon>Bamfordvirae</taxon>
        <taxon>Nucleocytoviricota</taxon>
        <taxon>Megaviricetes</taxon>
        <taxon>Pimascovirales</taxon>
        <taxon>Pimascovirales incertae sedis</taxon>
        <taxon>Marseilleviridae</taxon>
    </lineage>
</organism>
<dbReference type="Gene3D" id="3.30.470.20">
    <property type="entry name" value="ATP-grasp fold, B domain"/>
    <property type="match status" value="1"/>
</dbReference>
<name>A0A481YY20_9VIRU</name>
<dbReference type="GO" id="GO:0015631">
    <property type="term" value="F:tubulin binding"/>
    <property type="evidence" value="ECO:0007669"/>
    <property type="project" value="TreeGrafter"/>
</dbReference>